<feature type="compositionally biased region" description="Polar residues" evidence="1">
    <location>
        <begin position="1"/>
        <end position="17"/>
    </location>
</feature>
<name>A0AAW1WVX8_RUBAR</name>
<dbReference type="EMBL" id="JBEDUW010000005">
    <property type="protein sequence ID" value="KAK9928944.1"/>
    <property type="molecule type" value="Genomic_DNA"/>
</dbReference>
<evidence type="ECO:0000256" key="1">
    <source>
        <dbReference type="SAM" id="MobiDB-lite"/>
    </source>
</evidence>
<feature type="region of interest" description="Disordered" evidence="1">
    <location>
        <begin position="34"/>
        <end position="92"/>
    </location>
</feature>
<organism evidence="2 3">
    <name type="scientific">Rubus argutus</name>
    <name type="common">Southern blackberry</name>
    <dbReference type="NCBI Taxonomy" id="59490"/>
    <lineage>
        <taxon>Eukaryota</taxon>
        <taxon>Viridiplantae</taxon>
        <taxon>Streptophyta</taxon>
        <taxon>Embryophyta</taxon>
        <taxon>Tracheophyta</taxon>
        <taxon>Spermatophyta</taxon>
        <taxon>Magnoliopsida</taxon>
        <taxon>eudicotyledons</taxon>
        <taxon>Gunneridae</taxon>
        <taxon>Pentapetalae</taxon>
        <taxon>rosids</taxon>
        <taxon>fabids</taxon>
        <taxon>Rosales</taxon>
        <taxon>Rosaceae</taxon>
        <taxon>Rosoideae</taxon>
        <taxon>Rosoideae incertae sedis</taxon>
        <taxon>Rubus</taxon>
    </lineage>
</organism>
<keyword evidence="3" id="KW-1185">Reference proteome</keyword>
<protein>
    <submittedName>
        <fullName evidence="2">Uncharacterized protein</fullName>
    </submittedName>
</protein>
<feature type="region of interest" description="Disordered" evidence="1">
    <location>
        <begin position="1"/>
        <end position="22"/>
    </location>
</feature>
<gene>
    <name evidence="2" type="ORF">M0R45_026058</name>
</gene>
<comment type="caution">
    <text evidence="2">The sequence shown here is derived from an EMBL/GenBank/DDBJ whole genome shotgun (WGS) entry which is preliminary data.</text>
</comment>
<proteinExistence type="predicted"/>
<dbReference type="Proteomes" id="UP001457282">
    <property type="component" value="Unassembled WGS sequence"/>
</dbReference>
<evidence type="ECO:0000313" key="3">
    <source>
        <dbReference type="Proteomes" id="UP001457282"/>
    </source>
</evidence>
<accession>A0AAW1WVX8</accession>
<dbReference type="AlphaFoldDB" id="A0AAW1WVX8"/>
<sequence>MSASIGSTAIPSHSAAQSVEPKLGLSTTVSPLLLDPQTTAHTAQPARGVAVRNRRRRELSTGRAAAARELRRKSGQISDGSSFDLRAGLVSE</sequence>
<evidence type="ECO:0000313" key="2">
    <source>
        <dbReference type="EMBL" id="KAK9928944.1"/>
    </source>
</evidence>
<reference evidence="2 3" key="1">
    <citation type="journal article" date="2023" name="G3 (Bethesda)">
        <title>A chromosome-length genome assembly and annotation of blackberry (Rubus argutus, cv. 'Hillquist').</title>
        <authorList>
            <person name="Bruna T."/>
            <person name="Aryal R."/>
            <person name="Dudchenko O."/>
            <person name="Sargent D.J."/>
            <person name="Mead D."/>
            <person name="Buti M."/>
            <person name="Cavallini A."/>
            <person name="Hytonen T."/>
            <person name="Andres J."/>
            <person name="Pham M."/>
            <person name="Weisz D."/>
            <person name="Mascagni F."/>
            <person name="Usai G."/>
            <person name="Natali L."/>
            <person name="Bassil N."/>
            <person name="Fernandez G.E."/>
            <person name="Lomsadze A."/>
            <person name="Armour M."/>
            <person name="Olukolu B."/>
            <person name="Poorten T."/>
            <person name="Britton C."/>
            <person name="Davik J."/>
            <person name="Ashrafi H."/>
            <person name="Aiden E.L."/>
            <person name="Borodovsky M."/>
            <person name="Worthington M."/>
        </authorList>
    </citation>
    <scope>NUCLEOTIDE SEQUENCE [LARGE SCALE GENOMIC DNA]</scope>
    <source>
        <strain evidence="2">PI 553951</strain>
    </source>
</reference>